<keyword evidence="2" id="KW-1133">Transmembrane helix</keyword>
<proteinExistence type="predicted"/>
<reference evidence="4" key="1">
    <citation type="journal article" date="2022" name="Front. Genet.">
        <title>Chromosome-Scale Assembly of the Dendrobium nobile Genome Provides Insights Into the Molecular Mechanism of the Biosynthesis of the Medicinal Active Ingredient of Dendrobium.</title>
        <authorList>
            <person name="Xu Q."/>
            <person name="Niu S.-C."/>
            <person name="Li K.-L."/>
            <person name="Zheng P.-J."/>
            <person name="Zhang X.-J."/>
            <person name="Jia Y."/>
            <person name="Liu Y."/>
            <person name="Niu Y.-X."/>
            <person name="Yu L.-H."/>
            <person name="Chen D.-F."/>
            <person name="Zhang G.-Q."/>
        </authorList>
    </citation>
    <scope>NUCLEOTIDE SEQUENCE</scope>
    <source>
        <tissue evidence="4">Leaf</tissue>
    </source>
</reference>
<evidence type="ECO:0000259" key="3">
    <source>
        <dbReference type="Pfam" id="PF22936"/>
    </source>
</evidence>
<evidence type="ECO:0000256" key="2">
    <source>
        <dbReference type="SAM" id="Phobius"/>
    </source>
</evidence>
<comment type="caution">
    <text evidence="4">The sequence shown here is derived from an EMBL/GenBank/DDBJ whole genome shotgun (WGS) entry which is preliminary data.</text>
</comment>
<feature type="transmembrane region" description="Helical" evidence="2">
    <location>
        <begin position="447"/>
        <end position="472"/>
    </location>
</feature>
<organism evidence="4 5">
    <name type="scientific">Dendrobium nobile</name>
    <name type="common">Orchid</name>
    <dbReference type="NCBI Taxonomy" id="94219"/>
    <lineage>
        <taxon>Eukaryota</taxon>
        <taxon>Viridiplantae</taxon>
        <taxon>Streptophyta</taxon>
        <taxon>Embryophyta</taxon>
        <taxon>Tracheophyta</taxon>
        <taxon>Spermatophyta</taxon>
        <taxon>Magnoliopsida</taxon>
        <taxon>Liliopsida</taxon>
        <taxon>Asparagales</taxon>
        <taxon>Orchidaceae</taxon>
        <taxon>Epidendroideae</taxon>
        <taxon>Malaxideae</taxon>
        <taxon>Dendrobiinae</taxon>
        <taxon>Dendrobium</taxon>
    </lineage>
</organism>
<evidence type="ECO:0000313" key="4">
    <source>
        <dbReference type="EMBL" id="KAI0500580.1"/>
    </source>
</evidence>
<dbReference type="PANTHER" id="PTHR47481">
    <property type="match status" value="1"/>
</dbReference>
<keyword evidence="2" id="KW-0472">Membrane</keyword>
<dbReference type="InterPro" id="IPR054722">
    <property type="entry name" value="PolX-like_BBD"/>
</dbReference>
<feature type="domain" description="Retrovirus-related Pol polyprotein from transposon TNT 1-94-like beta-barrel" evidence="3">
    <location>
        <begin position="327"/>
        <end position="404"/>
    </location>
</feature>
<dbReference type="PANTHER" id="PTHR47481:SF31">
    <property type="entry name" value="OS01G0873500 PROTEIN"/>
    <property type="match status" value="1"/>
</dbReference>
<feature type="region of interest" description="Disordered" evidence="1">
    <location>
        <begin position="249"/>
        <end position="276"/>
    </location>
</feature>
<dbReference type="Pfam" id="PF22936">
    <property type="entry name" value="Pol_BBD"/>
    <property type="match status" value="1"/>
</dbReference>
<accession>A0A8T3AWS7</accession>
<dbReference type="AlphaFoldDB" id="A0A8T3AWS7"/>
<keyword evidence="5" id="KW-1185">Reference proteome</keyword>
<protein>
    <recommendedName>
        <fullName evidence="3">Retrovirus-related Pol polyprotein from transposon TNT 1-94-like beta-barrel domain-containing protein</fullName>
    </recommendedName>
</protein>
<gene>
    <name evidence="4" type="ORF">KFK09_018794</name>
</gene>
<keyword evidence="2" id="KW-0812">Transmembrane</keyword>
<evidence type="ECO:0000313" key="5">
    <source>
        <dbReference type="Proteomes" id="UP000829196"/>
    </source>
</evidence>
<name>A0A8T3AWS7_DENNO</name>
<dbReference type="Pfam" id="PF14223">
    <property type="entry name" value="Retrotran_gag_2"/>
    <property type="match status" value="1"/>
</dbReference>
<dbReference type="OrthoDB" id="693186at2759"/>
<sequence>MAASSIQSQTAASKSSIVTVTIPPQLKFLMSNIKNLVPNPLTADNYSIWKSQIEKVFTANGFRGFIDGTCTCPPQSSSSEALSRTDDSISYSDWILIDQNLSAALYSVITPSILPYVLTLDHCQEIWNTLAHRLQATNRSRIIQLKNELHHLSKGNKTMTQYLLEVKSKVDAIAATGHVIDAEDVILYTLNGLPSSYQSFNTAIRTNLQPISLDDLYSLLCSEEQIQINDTARDLQSLNLTDNAAALAVHRGRGRGRNNNTRGNRGRRSGRGDREDRNLHRNTVCQICSKTGHSAVRCWYRNDPAYNDAGHNTALITSSGANSQAEWFLDSGASAHLTAEASQLSAIEPYTGNSQVTVGNGQQLPIHNTGRGILPTPTGNLYLHKLHHVPNLSFNLLSVHQLTTDNNCTISFSSDGYQIKDSKTQRLLLKGPCHNGLYKVQATSLHWLLFPLNLFQIYGILVLGIPILPFYVY</sequence>
<evidence type="ECO:0000256" key="1">
    <source>
        <dbReference type="SAM" id="MobiDB-lite"/>
    </source>
</evidence>
<dbReference type="Proteomes" id="UP000829196">
    <property type="component" value="Unassembled WGS sequence"/>
</dbReference>
<dbReference type="EMBL" id="JAGYWB010000013">
    <property type="protein sequence ID" value="KAI0500580.1"/>
    <property type="molecule type" value="Genomic_DNA"/>
</dbReference>